<evidence type="ECO:0000259" key="1">
    <source>
        <dbReference type="Pfam" id="PF03478"/>
    </source>
</evidence>
<reference evidence="2 3" key="1">
    <citation type="journal article" date="2018" name="Science">
        <title>The opium poppy genome and morphinan production.</title>
        <authorList>
            <person name="Guo L."/>
            <person name="Winzer T."/>
            <person name="Yang X."/>
            <person name="Li Y."/>
            <person name="Ning Z."/>
            <person name="He Z."/>
            <person name="Teodor R."/>
            <person name="Lu Y."/>
            <person name="Bowser T.A."/>
            <person name="Graham I.A."/>
            <person name="Ye K."/>
        </authorList>
    </citation>
    <scope>NUCLEOTIDE SEQUENCE [LARGE SCALE GENOMIC DNA]</scope>
    <source>
        <strain evidence="3">cv. HN1</strain>
        <tissue evidence="2">Leaves</tissue>
    </source>
</reference>
<dbReference type="PANTHER" id="PTHR40891">
    <property type="entry name" value="DUF295 DOMAIN-CONTAINING PROTEIN"/>
    <property type="match status" value="1"/>
</dbReference>
<dbReference type="InterPro" id="IPR005174">
    <property type="entry name" value="KIB1-4_b-propeller"/>
</dbReference>
<dbReference type="PANTHER" id="PTHR40891:SF1">
    <property type="entry name" value="DUF295 DOMAIN-CONTAINING PROTEIN"/>
    <property type="match status" value="1"/>
</dbReference>
<dbReference type="Pfam" id="PF03478">
    <property type="entry name" value="Beta-prop_KIB1-4"/>
    <property type="match status" value="1"/>
</dbReference>
<gene>
    <name evidence="2" type="ORF">C5167_036911</name>
</gene>
<feature type="domain" description="KIB1-4 beta-propeller" evidence="1">
    <location>
        <begin position="31"/>
        <end position="118"/>
    </location>
</feature>
<dbReference type="Proteomes" id="UP000316621">
    <property type="component" value="Chromosome 1"/>
</dbReference>
<keyword evidence="3" id="KW-1185">Reference proteome</keyword>
<organism evidence="2 3">
    <name type="scientific">Papaver somniferum</name>
    <name type="common">Opium poppy</name>
    <dbReference type="NCBI Taxonomy" id="3469"/>
    <lineage>
        <taxon>Eukaryota</taxon>
        <taxon>Viridiplantae</taxon>
        <taxon>Streptophyta</taxon>
        <taxon>Embryophyta</taxon>
        <taxon>Tracheophyta</taxon>
        <taxon>Spermatophyta</taxon>
        <taxon>Magnoliopsida</taxon>
        <taxon>Ranunculales</taxon>
        <taxon>Papaveraceae</taxon>
        <taxon>Papaveroideae</taxon>
        <taxon>Papaver</taxon>
    </lineage>
</organism>
<evidence type="ECO:0000313" key="3">
    <source>
        <dbReference type="Proteomes" id="UP000316621"/>
    </source>
</evidence>
<dbReference type="EMBL" id="CM010715">
    <property type="protein sequence ID" value="RZC43962.1"/>
    <property type="molecule type" value="Genomic_DNA"/>
</dbReference>
<sequence length="218" mass="25087">MPEPEIILYISKVGIHLNCGGDYLERSFGTPCTKIYYVESSDEILRSIKLFIPIGVYDEYCVTNMLISKFDFSSMTRVEVTSLDGHVLFLSGTTRLCCSAKELGYARGWVYFTQPREMSFCKYDLEDKTFMLSMPCPDLPKPWFSPNWLMIPTTLWDDDSSNTKNPTMIGMGVPNWRCTRPWHLLFYKPNLSLKHTYSKLTLVTVTRLSSVQCFSSVL</sequence>
<name>A0A4Y7I8E0_PAPSO</name>
<protein>
    <recommendedName>
        <fullName evidence="1">KIB1-4 beta-propeller domain-containing protein</fullName>
    </recommendedName>
</protein>
<accession>A0A4Y7I8E0</accession>
<proteinExistence type="predicted"/>
<dbReference type="AlphaFoldDB" id="A0A4Y7I8E0"/>
<dbReference type="Gramene" id="RZC43962">
    <property type="protein sequence ID" value="RZC43962"/>
    <property type="gene ID" value="C5167_036911"/>
</dbReference>
<evidence type="ECO:0000313" key="2">
    <source>
        <dbReference type="EMBL" id="RZC43962.1"/>
    </source>
</evidence>